<name>A0A538SBV7_UNCEI</name>
<comment type="caution">
    <text evidence="3">The sequence shown here is derived from an EMBL/GenBank/DDBJ whole genome shotgun (WGS) entry which is preliminary data.</text>
</comment>
<evidence type="ECO:0000256" key="1">
    <source>
        <dbReference type="ARBA" id="ARBA00006315"/>
    </source>
</evidence>
<feature type="compositionally biased region" description="Pro residues" evidence="2">
    <location>
        <begin position="1"/>
        <end position="10"/>
    </location>
</feature>
<dbReference type="AlphaFoldDB" id="A0A538SBV7"/>
<gene>
    <name evidence="3" type="primary">amrB</name>
    <name evidence="3" type="ORF">E6K73_11065</name>
</gene>
<sequence>MSDPQQPPRPGRLIVPGEETDPPPSAEPRIVLPPGASSEEREVPEYPKLRPLILVPFSDGQRELVLVNDPLGVIPGQPVLGIESLALLQLLDGSVSINDIAAVVMRDSKDLRVAGMVRDFVAQLDDLLMLEGPRFETAYRELRDAYHPLEIRQAALEGRSYPADPEELAPFLDAHFAEAERLRREAGDPEAAANARPRALLAPHLDPRRAGPAIARAYLELGPAQETPLRVVVFGTGHSLLGDLVALTRKHFETPLGKVPCDTAFVDAVAGKLGDAAFRGELAHREEHSIEFQAVYLRRRLGDRPVKMVPILCGGFHALIDEGKTPREDPTFETMIEAVREAARTLGGPTVYVAGVDLSHVGTRFGDPPVDARVKAEIEGVDREALEAARRGDADGWFKAIAEHEDSTRICGFAPTYALLRCAEPGEGRLLRYEQSDEEDGSLVSVAAMSWG</sequence>
<dbReference type="InterPro" id="IPR002737">
    <property type="entry name" value="MEMO1_fam"/>
</dbReference>
<feature type="region of interest" description="Disordered" evidence="2">
    <location>
        <begin position="1"/>
        <end position="43"/>
    </location>
</feature>
<organism evidence="3 4">
    <name type="scientific">Eiseniibacteriota bacterium</name>
    <dbReference type="NCBI Taxonomy" id="2212470"/>
    <lineage>
        <taxon>Bacteria</taxon>
        <taxon>Candidatus Eiseniibacteriota</taxon>
    </lineage>
</organism>
<dbReference type="EMBL" id="VBOT01000132">
    <property type="protein sequence ID" value="TMQ48861.1"/>
    <property type="molecule type" value="Genomic_DNA"/>
</dbReference>
<proteinExistence type="inferred from homology"/>
<evidence type="ECO:0000256" key="2">
    <source>
        <dbReference type="SAM" id="MobiDB-lite"/>
    </source>
</evidence>
<accession>A0A538SBV7</accession>
<dbReference type="CDD" id="cd07361">
    <property type="entry name" value="MEMO_like"/>
    <property type="match status" value="1"/>
</dbReference>
<dbReference type="Proteomes" id="UP000320184">
    <property type="component" value="Unassembled WGS sequence"/>
</dbReference>
<comment type="similarity">
    <text evidence="1">Belongs to the MEMO1 family.</text>
</comment>
<dbReference type="Gene3D" id="3.40.830.10">
    <property type="entry name" value="LigB-like"/>
    <property type="match status" value="1"/>
</dbReference>
<dbReference type="PANTHER" id="PTHR11060">
    <property type="entry name" value="PROTEIN MEMO1"/>
    <property type="match status" value="1"/>
</dbReference>
<protein>
    <submittedName>
        <fullName evidence="3">AmmeMemoRadiSam system protein B</fullName>
    </submittedName>
</protein>
<dbReference type="PANTHER" id="PTHR11060:SF0">
    <property type="entry name" value="PROTEIN MEMO1"/>
    <property type="match status" value="1"/>
</dbReference>
<dbReference type="Pfam" id="PF01875">
    <property type="entry name" value="Memo"/>
    <property type="match status" value="1"/>
</dbReference>
<dbReference type="NCBIfam" id="TIGR04336">
    <property type="entry name" value="AmmeMemoSam_B"/>
    <property type="match status" value="1"/>
</dbReference>
<evidence type="ECO:0000313" key="4">
    <source>
        <dbReference type="Proteomes" id="UP000320184"/>
    </source>
</evidence>
<evidence type="ECO:0000313" key="3">
    <source>
        <dbReference type="EMBL" id="TMQ48861.1"/>
    </source>
</evidence>
<reference evidence="3 4" key="1">
    <citation type="journal article" date="2019" name="Nat. Microbiol.">
        <title>Mediterranean grassland soil C-N compound turnover is dependent on rainfall and depth, and is mediated by genomically divergent microorganisms.</title>
        <authorList>
            <person name="Diamond S."/>
            <person name="Andeer P.F."/>
            <person name="Li Z."/>
            <person name="Crits-Christoph A."/>
            <person name="Burstein D."/>
            <person name="Anantharaman K."/>
            <person name="Lane K.R."/>
            <person name="Thomas B.C."/>
            <person name="Pan C."/>
            <person name="Northen T.R."/>
            <person name="Banfield J.F."/>
        </authorList>
    </citation>
    <scope>NUCLEOTIDE SEQUENCE [LARGE SCALE GENOMIC DNA]</scope>
    <source>
        <strain evidence="3">WS_3</strain>
    </source>
</reference>